<dbReference type="AlphaFoldDB" id="A0A7U2ETA4"/>
<gene>
    <name evidence="1" type="ORF">JI435_401460</name>
</gene>
<dbReference type="VEuPathDB" id="FungiDB:JI435_401460"/>
<name>A0A7U2ETA4_PHANO</name>
<evidence type="ECO:0000313" key="2">
    <source>
        <dbReference type="Proteomes" id="UP000663193"/>
    </source>
</evidence>
<proteinExistence type="predicted"/>
<organism evidence="1 2">
    <name type="scientific">Phaeosphaeria nodorum (strain SN15 / ATCC MYA-4574 / FGSC 10173)</name>
    <name type="common">Glume blotch fungus</name>
    <name type="synonym">Parastagonospora nodorum</name>
    <dbReference type="NCBI Taxonomy" id="321614"/>
    <lineage>
        <taxon>Eukaryota</taxon>
        <taxon>Fungi</taxon>
        <taxon>Dikarya</taxon>
        <taxon>Ascomycota</taxon>
        <taxon>Pezizomycotina</taxon>
        <taxon>Dothideomycetes</taxon>
        <taxon>Pleosporomycetidae</taxon>
        <taxon>Pleosporales</taxon>
        <taxon>Pleosporineae</taxon>
        <taxon>Phaeosphaeriaceae</taxon>
        <taxon>Parastagonospora</taxon>
    </lineage>
</organism>
<dbReference type="EMBL" id="CP069024">
    <property type="protein sequence ID" value="QRC91623.1"/>
    <property type="molecule type" value="Genomic_DNA"/>
</dbReference>
<dbReference type="Proteomes" id="UP000663193">
    <property type="component" value="Chromosome 2"/>
</dbReference>
<sequence length="48" mass="5233">MSRIGSTNAAGIHDHEEAWALGQTAQPMRFGTLGNQDMTMSRSLEITL</sequence>
<reference evidence="2" key="1">
    <citation type="journal article" date="2021" name="BMC Genomics">
        <title>Chromosome-level genome assembly and manually-curated proteome of model necrotroph Parastagonospora nodorum Sn15 reveals a genome-wide trove of candidate effector homologs, and redundancy of virulence-related functions within an accessory chromosome.</title>
        <authorList>
            <person name="Bertazzoni S."/>
            <person name="Jones D.A.B."/>
            <person name="Phan H.T."/>
            <person name="Tan K.-C."/>
            <person name="Hane J.K."/>
        </authorList>
    </citation>
    <scope>NUCLEOTIDE SEQUENCE [LARGE SCALE GENOMIC DNA]</scope>
    <source>
        <strain evidence="2">SN15 / ATCC MYA-4574 / FGSC 10173)</strain>
    </source>
</reference>
<accession>A0A7U2ETA4</accession>
<evidence type="ECO:0000313" key="1">
    <source>
        <dbReference type="EMBL" id="QRC91623.1"/>
    </source>
</evidence>
<keyword evidence="2" id="KW-1185">Reference proteome</keyword>
<protein>
    <submittedName>
        <fullName evidence="1">Uncharacterized protein</fullName>
    </submittedName>
</protein>